<sequence length="276" mass="31544">MIPIDPVERHLFFEGILIKYGYDFRQYAEASLDRRLAYILGKKGSTSLLDLLKDVLGKPEEFRSILSQLTINTTEFFRDPHFFKTLRETVIPILKTYPHIVIWSAGCSTGEEVLSLAILLQEENLLKRTTIYATDINQNVLKTAKEGIYEASCIPLFNKNYSMAGGSKAPSDYYSADYGLVRFNRDLLENVVFSEHNLATDSAFVECQLILCRNVFIYFSRELQNRALELFCQSLAHKGFLAIGPKETLRFSPKANSFSSVHEGSNIFSFNERFKK</sequence>
<dbReference type="PANTHER" id="PTHR24422">
    <property type="entry name" value="CHEMOTAXIS PROTEIN METHYLTRANSFERASE"/>
    <property type="match status" value="1"/>
</dbReference>
<evidence type="ECO:0000259" key="1">
    <source>
        <dbReference type="PROSITE" id="PS50123"/>
    </source>
</evidence>
<reference evidence="2 3" key="1">
    <citation type="submission" date="2016-03" db="EMBL/GenBank/DDBJ databases">
        <authorList>
            <person name="Ploux O."/>
        </authorList>
    </citation>
    <scope>NUCLEOTIDE SEQUENCE [LARGE SCALE GENOMIC DNA]</scope>
    <source>
        <strain evidence="2 3">R0</strain>
    </source>
</reference>
<dbReference type="Gene3D" id="3.40.50.150">
    <property type="entry name" value="Vaccinia Virus protein VP39"/>
    <property type="match status" value="1"/>
</dbReference>
<organism evidence="2 3">
    <name type="scientific">Bdellovibrio bacteriovorus</name>
    <dbReference type="NCBI Taxonomy" id="959"/>
    <lineage>
        <taxon>Bacteria</taxon>
        <taxon>Pseudomonadati</taxon>
        <taxon>Bdellovibrionota</taxon>
        <taxon>Bdellovibrionia</taxon>
        <taxon>Bdellovibrionales</taxon>
        <taxon>Pseudobdellovibrionaceae</taxon>
        <taxon>Bdellovibrio</taxon>
    </lineage>
</organism>
<dbReference type="InterPro" id="IPR029063">
    <property type="entry name" value="SAM-dependent_MTases_sf"/>
</dbReference>
<gene>
    <name evidence="2" type="ORF">AZI86_12680</name>
</gene>
<accession>A0A150WIV2</accession>
<evidence type="ECO:0000313" key="3">
    <source>
        <dbReference type="Proteomes" id="UP000075320"/>
    </source>
</evidence>
<dbReference type="PROSITE" id="PS50123">
    <property type="entry name" value="CHER"/>
    <property type="match status" value="1"/>
</dbReference>
<dbReference type="PANTHER" id="PTHR24422:SF8">
    <property type="entry name" value="CHEMOTAXIS PROTEIN"/>
    <property type="match status" value="1"/>
</dbReference>
<name>A0A150WIV2_BDEBC</name>
<dbReference type="RefSeq" id="WP_061835573.1">
    <property type="nucleotide sequence ID" value="NZ_LUKE01000003.1"/>
</dbReference>
<evidence type="ECO:0000313" key="2">
    <source>
        <dbReference type="EMBL" id="KYG63679.1"/>
    </source>
</evidence>
<comment type="caution">
    <text evidence="2">The sequence shown here is derived from an EMBL/GenBank/DDBJ whole genome shotgun (WGS) entry which is preliminary data.</text>
</comment>
<keyword evidence="3" id="KW-1185">Reference proteome</keyword>
<dbReference type="PRINTS" id="PR00996">
    <property type="entry name" value="CHERMTFRASE"/>
</dbReference>
<dbReference type="InterPro" id="IPR000780">
    <property type="entry name" value="CheR_MeTrfase"/>
</dbReference>
<dbReference type="OrthoDB" id="9786165at2"/>
<proteinExistence type="predicted"/>
<feature type="domain" description="CheR-type methyltransferase" evidence="1">
    <location>
        <begin position="1"/>
        <end position="249"/>
    </location>
</feature>
<dbReference type="GO" id="GO:0008757">
    <property type="term" value="F:S-adenosylmethionine-dependent methyltransferase activity"/>
    <property type="evidence" value="ECO:0007669"/>
    <property type="project" value="InterPro"/>
</dbReference>
<dbReference type="InterPro" id="IPR022642">
    <property type="entry name" value="CheR_C"/>
</dbReference>
<dbReference type="SUPFAM" id="SSF53335">
    <property type="entry name" value="S-adenosyl-L-methionine-dependent methyltransferases"/>
    <property type="match status" value="1"/>
</dbReference>
<dbReference type="EMBL" id="LUKE01000003">
    <property type="protein sequence ID" value="KYG63679.1"/>
    <property type="molecule type" value="Genomic_DNA"/>
</dbReference>
<protein>
    <recommendedName>
        <fullName evidence="1">CheR-type methyltransferase domain-containing protein</fullName>
    </recommendedName>
</protein>
<dbReference type="SMART" id="SM00138">
    <property type="entry name" value="MeTrc"/>
    <property type="match status" value="1"/>
</dbReference>
<dbReference type="Proteomes" id="UP000075320">
    <property type="component" value="Unassembled WGS sequence"/>
</dbReference>
<dbReference type="Pfam" id="PF01739">
    <property type="entry name" value="CheR"/>
    <property type="match status" value="1"/>
</dbReference>
<dbReference type="AlphaFoldDB" id="A0A150WIV2"/>
<dbReference type="InterPro" id="IPR050903">
    <property type="entry name" value="Bact_Chemotaxis_MeTrfase"/>
</dbReference>